<dbReference type="AlphaFoldDB" id="A0AAD5UJN5"/>
<dbReference type="Gene3D" id="3.40.50.1820">
    <property type="entry name" value="alpha/beta hydrolase"/>
    <property type="match status" value="1"/>
</dbReference>
<dbReference type="EMBL" id="JADGKB010000032">
    <property type="protein sequence ID" value="KAJ3258014.1"/>
    <property type="molecule type" value="Genomic_DNA"/>
</dbReference>
<proteinExistence type="inferred from homology"/>
<evidence type="ECO:0000256" key="2">
    <source>
        <dbReference type="ARBA" id="ARBA00022801"/>
    </source>
</evidence>
<sequence length="501" mass="57017">MHIQHPLLSAWYQCGDLLCTSIQVPLNHSNPLTMIDIHLVKYPALITPSIPMIFNPGGSGIGMIEDNYKYFRTVFGDNVDLIGFDPRGVGKSNPVQCGMTFESYDIQKRKYTFDGVYTPPANATKQQQSLYNAISEGFSRDCVKYSGEIIDYLSTANVARDLDLIREFLGVNELNYYGASYGSFLGLTYANMFPNKTGKMILDGITSPFEYQGDIFAFVRGMHRDYYTTMDKFFEECDRSEYNCKKTKDVVSAFLDRVEQEPVGYFNGVYTKFATSSMIKSILGAKGYRPRDWPWFSRILVELMDNNAENFLSIFYPDTSSCSQQSYSANGEYSHLGITCSDTDIKTTEYTLDEWIQIANTESFVNTDSIYYFLRCRTWKRNPHSERYGGPWNRRFKNKILLIGNRYDPATPYSSAKQVEQLVNQDNEQAVLLTLDGYGHVSLSQSSRCINNHVKRYIETGELPPKDTICLPDRPVFPGINALGVDELEIALAKIHAKLPF</sequence>
<accession>A0AAD5UJN5</accession>
<dbReference type="InterPro" id="IPR013595">
    <property type="entry name" value="Pept_S33_TAP-like_C"/>
</dbReference>
<evidence type="ECO:0000313" key="5">
    <source>
        <dbReference type="EMBL" id="KAJ3258014.1"/>
    </source>
</evidence>
<evidence type="ECO:0000256" key="1">
    <source>
        <dbReference type="ARBA" id="ARBA00010088"/>
    </source>
</evidence>
<dbReference type="InterPro" id="IPR029058">
    <property type="entry name" value="AB_hydrolase_fold"/>
</dbReference>
<dbReference type="InterPro" id="IPR051601">
    <property type="entry name" value="Serine_prot/Carboxylest_S33"/>
</dbReference>
<feature type="domain" description="AB hydrolase-1" evidence="3">
    <location>
        <begin position="51"/>
        <end position="239"/>
    </location>
</feature>
<dbReference type="Pfam" id="PF08386">
    <property type="entry name" value="Abhydrolase_4"/>
    <property type="match status" value="1"/>
</dbReference>
<evidence type="ECO:0000259" key="3">
    <source>
        <dbReference type="Pfam" id="PF00561"/>
    </source>
</evidence>
<dbReference type="GO" id="GO:0016787">
    <property type="term" value="F:hydrolase activity"/>
    <property type="evidence" value="ECO:0007669"/>
    <property type="project" value="UniProtKB-KW"/>
</dbReference>
<dbReference type="PANTHER" id="PTHR43248">
    <property type="entry name" value="2-SUCCINYL-6-HYDROXY-2,4-CYCLOHEXADIENE-1-CARBOXYLATE SYNTHASE"/>
    <property type="match status" value="1"/>
</dbReference>
<evidence type="ECO:0000313" key="6">
    <source>
        <dbReference type="Proteomes" id="UP001210925"/>
    </source>
</evidence>
<gene>
    <name evidence="5" type="ORF">HK103_004148</name>
</gene>
<name>A0AAD5UJN5_9FUNG</name>
<keyword evidence="6" id="KW-1185">Reference proteome</keyword>
<dbReference type="Pfam" id="PF00561">
    <property type="entry name" value="Abhydrolase_1"/>
    <property type="match status" value="1"/>
</dbReference>
<reference evidence="5" key="1">
    <citation type="submission" date="2020-05" db="EMBL/GenBank/DDBJ databases">
        <title>Phylogenomic resolution of chytrid fungi.</title>
        <authorList>
            <person name="Stajich J.E."/>
            <person name="Amses K."/>
            <person name="Simmons R."/>
            <person name="Seto K."/>
            <person name="Myers J."/>
            <person name="Bonds A."/>
            <person name="Quandt C.A."/>
            <person name="Barry K."/>
            <person name="Liu P."/>
            <person name="Grigoriev I."/>
            <person name="Longcore J.E."/>
            <person name="James T.Y."/>
        </authorList>
    </citation>
    <scope>NUCLEOTIDE SEQUENCE</scope>
    <source>
        <strain evidence="5">PLAUS21</strain>
    </source>
</reference>
<dbReference type="PANTHER" id="PTHR43248:SF25">
    <property type="entry name" value="AB HYDROLASE-1 DOMAIN-CONTAINING PROTEIN-RELATED"/>
    <property type="match status" value="1"/>
</dbReference>
<protein>
    <recommendedName>
        <fullName evidence="7">AB hydrolase-1 domain-containing protein</fullName>
    </recommendedName>
</protein>
<comment type="caution">
    <text evidence="5">The sequence shown here is derived from an EMBL/GenBank/DDBJ whole genome shotgun (WGS) entry which is preliminary data.</text>
</comment>
<evidence type="ECO:0008006" key="7">
    <source>
        <dbReference type="Google" id="ProtNLM"/>
    </source>
</evidence>
<feature type="domain" description="Peptidase S33 tripeptidyl aminopeptidase-like C-terminal" evidence="4">
    <location>
        <begin position="364"/>
        <end position="470"/>
    </location>
</feature>
<dbReference type="Proteomes" id="UP001210925">
    <property type="component" value="Unassembled WGS sequence"/>
</dbReference>
<dbReference type="InterPro" id="IPR000073">
    <property type="entry name" value="AB_hydrolase_1"/>
</dbReference>
<evidence type="ECO:0000259" key="4">
    <source>
        <dbReference type="Pfam" id="PF08386"/>
    </source>
</evidence>
<comment type="similarity">
    <text evidence="1">Belongs to the peptidase S33 family.</text>
</comment>
<organism evidence="5 6">
    <name type="scientific">Boothiomyces macroporosus</name>
    <dbReference type="NCBI Taxonomy" id="261099"/>
    <lineage>
        <taxon>Eukaryota</taxon>
        <taxon>Fungi</taxon>
        <taxon>Fungi incertae sedis</taxon>
        <taxon>Chytridiomycota</taxon>
        <taxon>Chytridiomycota incertae sedis</taxon>
        <taxon>Chytridiomycetes</taxon>
        <taxon>Rhizophydiales</taxon>
        <taxon>Terramycetaceae</taxon>
        <taxon>Boothiomyces</taxon>
    </lineage>
</organism>
<dbReference type="SUPFAM" id="SSF53474">
    <property type="entry name" value="alpha/beta-Hydrolases"/>
    <property type="match status" value="1"/>
</dbReference>
<keyword evidence="2" id="KW-0378">Hydrolase</keyword>